<reference evidence="2 3" key="1">
    <citation type="journal article" date="2016" name="Antonie Van Leeuwenhoek">
        <title>Dongia soli sp. nov., isolated from soil from Dokdo, Korea.</title>
        <authorList>
            <person name="Kim D.U."/>
            <person name="Lee H."/>
            <person name="Kim H."/>
            <person name="Kim S.G."/>
            <person name="Ka J.O."/>
        </authorList>
    </citation>
    <scope>NUCLEOTIDE SEQUENCE [LARGE SCALE GENOMIC DNA]</scope>
    <source>
        <strain evidence="2 3">D78</strain>
    </source>
</reference>
<dbReference type="Gene3D" id="3.40.710.10">
    <property type="entry name" value="DD-peptidase/beta-lactamase superfamily"/>
    <property type="match status" value="1"/>
</dbReference>
<evidence type="ECO:0000256" key="1">
    <source>
        <dbReference type="SAM" id="SignalP"/>
    </source>
</evidence>
<feature type="chain" id="PRO_5047455647" description="CubicO group peptidase (Beta-lactamase class C family)" evidence="1">
    <location>
        <begin position="32"/>
        <end position="628"/>
    </location>
</feature>
<gene>
    <name evidence="2" type="ORF">SMD27_17395</name>
</gene>
<feature type="signal peptide" evidence="1">
    <location>
        <begin position="1"/>
        <end position="31"/>
    </location>
</feature>
<evidence type="ECO:0000313" key="2">
    <source>
        <dbReference type="EMBL" id="MDY0884622.1"/>
    </source>
</evidence>
<dbReference type="InterPro" id="IPR012338">
    <property type="entry name" value="Beta-lactam/transpept-like"/>
</dbReference>
<dbReference type="EMBL" id="JAXCLW010000005">
    <property type="protein sequence ID" value="MDY0884622.1"/>
    <property type="molecule type" value="Genomic_DNA"/>
</dbReference>
<evidence type="ECO:0000313" key="3">
    <source>
        <dbReference type="Proteomes" id="UP001279642"/>
    </source>
</evidence>
<keyword evidence="1" id="KW-0732">Signal</keyword>
<keyword evidence="3" id="KW-1185">Reference proteome</keyword>
<sequence>MPAWLKGVCGAAVLAGSLVFSPPLWSSPAQAEHEADYETVQRGELTLSELQKGKVSGLVENRWFAPGADAEPAHEEFTGTLIVPESQMSTEPAKFTSRSVQGKDPKIFPALRLSFFTYKGDLVPVSQDVIRAGSISGTRSYWDIIVQPGKLWSEAGDKGWSRASFPFALANSREGETHNGVATFLYKGNRISRLQYQVVQQTSPYNVVDYFTAWGTVWAGVTQTVEASGAEDRGLPVNLTKLKATYQQDIDDRLLIKSWDDLGNRVGAAKLKDFDSAMSPSDLLVSGLYFDGKLYLKECNSAAGPLPYCDRQRFGVWSMGNSLTNLVALLRLGQKYGPEIYNEKIVDYIRPGYNGDDWADVTFVDALNMATGIGRGSIKRDPNNIADGYIDEAYGRWYEARGIQQKLDWLFKDGQKYPWKPGEVARLRDEDMFLLGVAMDRLVKRKEGAQADIWSLLMKEVYAPIGIRYAPTDRTIEAKGEGAYTAKGGQPLMAFGYYPTLADMVKIAQLLQHGGWHAGRLLLDDKKLAELLPAKAGVNPKLRGLPTGNFNKYGELTYAWSLWQAPFDSAEGCTLRVPQMDGWGGNYIVMMPGHITAIRLGKSWKPDADVADTTGMMQVANRLTSFCH</sequence>
<accession>A0ABU5EEL4</accession>
<dbReference type="SUPFAM" id="SSF56601">
    <property type="entry name" value="beta-lactamase/transpeptidase-like"/>
    <property type="match status" value="1"/>
</dbReference>
<name>A0ABU5EEL4_9PROT</name>
<comment type="caution">
    <text evidence="2">The sequence shown here is derived from an EMBL/GenBank/DDBJ whole genome shotgun (WGS) entry which is preliminary data.</text>
</comment>
<dbReference type="RefSeq" id="WP_320509695.1">
    <property type="nucleotide sequence ID" value="NZ_JAXCLW010000005.1"/>
</dbReference>
<organism evidence="2 3">
    <name type="scientific">Dongia soli</name>
    <dbReference type="NCBI Taxonomy" id="600628"/>
    <lineage>
        <taxon>Bacteria</taxon>
        <taxon>Pseudomonadati</taxon>
        <taxon>Pseudomonadota</taxon>
        <taxon>Alphaproteobacteria</taxon>
        <taxon>Rhodospirillales</taxon>
        <taxon>Dongiaceae</taxon>
        <taxon>Dongia</taxon>
    </lineage>
</organism>
<proteinExistence type="predicted"/>
<dbReference type="Proteomes" id="UP001279642">
    <property type="component" value="Unassembled WGS sequence"/>
</dbReference>
<protein>
    <recommendedName>
        <fullName evidence="4">CubicO group peptidase (Beta-lactamase class C family)</fullName>
    </recommendedName>
</protein>
<evidence type="ECO:0008006" key="4">
    <source>
        <dbReference type="Google" id="ProtNLM"/>
    </source>
</evidence>